<evidence type="ECO:0000256" key="1">
    <source>
        <dbReference type="SAM" id="Phobius"/>
    </source>
</evidence>
<dbReference type="Proteomes" id="UP000271193">
    <property type="component" value="Chromosome"/>
</dbReference>
<evidence type="ECO:0000313" key="3">
    <source>
        <dbReference type="Proteomes" id="UP000271193"/>
    </source>
</evidence>
<keyword evidence="3" id="KW-1185">Reference proteome</keyword>
<dbReference type="AlphaFoldDB" id="A0A3G6T3Z3"/>
<gene>
    <name evidence="2" type="ORF">EG339_05375</name>
</gene>
<keyword evidence="1" id="KW-0472">Membrane</keyword>
<sequence>MKKNIYESLTDEELIKKGNTIKGVSIGFGVIFLLGIIAFIVLLVMKGAKGFPFAAFTPFIVMPVTMTPLLINLNLVNREIKSRNL</sequence>
<organism evidence="2 3">
    <name type="scientific">Chryseobacterium bernardetii</name>
    <dbReference type="NCBI Taxonomy" id="1241978"/>
    <lineage>
        <taxon>Bacteria</taxon>
        <taxon>Pseudomonadati</taxon>
        <taxon>Bacteroidota</taxon>
        <taxon>Flavobacteriia</taxon>
        <taxon>Flavobacteriales</taxon>
        <taxon>Weeksellaceae</taxon>
        <taxon>Chryseobacterium group</taxon>
        <taxon>Chryseobacterium</taxon>
    </lineage>
</organism>
<feature type="transmembrane region" description="Helical" evidence="1">
    <location>
        <begin position="21"/>
        <end position="45"/>
    </location>
</feature>
<reference evidence="3" key="1">
    <citation type="submission" date="2018-11" db="EMBL/GenBank/DDBJ databases">
        <title>Proposal to divide the Flavobacteriaceae and reorganize its genera based on Amino Acid Identity values calculated from whole genome sequences.</title>
        <authorList>
            <person name="Nicholson A.C."/>
            <person name="Gulvik C.A."/>
            <person name="Whitney A.M."/>
            <person name="Humrighouse B.W."/>
            <person name="Bell M."/>
            <person name="Holmes B."/>
            <person name="Steigerwalt A.G."/>
            <person name="Villarma A."/>
            <person name="Sheth M."/>
            <person name="Batra D."/>
            <person name="Pryor J."/>
            <person name="Bernardet J.-F."/>
            <person name="Hugo C."/>
            <person name="Kampfer P."/>
            <person name="Newman J."/>
            <person name="McQuiston J.R."/>
        </authorList>
    </citation>
    <scope>NUCLEOTIDE SEQUENCE [LARGE SCALE GENOMIC DNA]</scope>
    <source>
        <strain evidence="3">G0229</strain>
    </source>
</reference>
<evidence type="ECO:0008006" key="4">
    <source>
        <dbReference type="Google" id="ProtNLM"/>
    </source>
</evidence>
<name>A0A3G6T3Z3_9FLAO</name>
<accession>A0A3G6T3Z3</accession>
<evidence type="ECO:0000313" key="2">
    <source>
        <dbReference type="EMBL" id="AZB24082.1"/>
    </source>
</evidence>
<feature type="transmembrane region" description="Helical" evidence="1">
    <location>
        <begin position="51"/>
        <end position="75"/>
    </location>
</feature>
<keyword evidence="1" id="KW-1133">Transmembrane helix</keyword>
<proteinExistence type="predicted"/>
<dbReference type="KEGG" id="cben:EG339_05375"/>
<dbReference type="EMBL" id="CP033932">
    <property type="protein sequence ID" value="AZB24082.1"/>
    <property type="molecule type" value="Genomic_DNA"/>
</dbReference>
<dbReference type="RefSeq" id="WP_123869191.1">
    <property type="nucleotide sequence ID" value="NZ_CP033932.1"/>
</dbReference>
<protein>
    <recommendedName>
        <fullName evidence="4">Redox-active disulfide protein 2</fullName>
    </recommendedName>
</protein>
<keyword evidence="1" id="KW-0812">Transmembrane</keyword>
<dbReference type="GeneID" id="99064239"/>